<dbReference type="InterPro" id="IPR036895">
    <property type="entry name" value="Uracil-DNA_glycosylase-like_sf"/>
</dbReference>
<evidence type="ECO:0000256" key="1">
    <source>
        <dbReference type="ARBA" id="ARBA00008184"/>
    </source>
</evidence>
<dbReference type="FunFam" id="3.40.470.10:FF:000007">
    <property type="entry name" value="Uracil-DNA glycosylase"/>
    <property type="match status" value="1"/>
</dbReference>
<dbReference type="InterPro" id="IPR002043">
    <property type="entry name" value="UDG_fam1"/>
</dbReference>
<evidence type="ECO:0000256" key="9">
    <source>
        <dbReference type="RuleBase" id="RU003780"/>
    </source>
</evidence>
<dbReference type="HAMAP" id="MF_00148">
    <property type="entry name" value="UDG"/>
    <property type="match status" value="1"/>
</dbReference>
<protein>
    <recommendedName>
        <fullName evidence="7 9">Uracil-DNA glycosylase</fullName>
        <shortName evidence="7">UDG</shortName>
        <ecNumber evidence="7 9">3.2.2.27</ecNumber>
    </recommendedName>
</protein>
<evidence type="ECO:0000256" key="5">
    <source>
        <dbReference type="ARBA" id="ARBA00023204"/>
    </source>
</evidence>
<keyword evidence="6 7" id="KW-0539">Nucleus</keyword>
<evidence type="ECO:0000256" key="4">
    <source>
        <dbReference type="ARBA" id="ARBA00023128"/>
    </source>
</evidence>
<dbReference type="GO" id="GO:0097510">
    <property type="term" value="P:base-excision repair, AP site formation via deaminated base removal"/>
    <property type="evidence" value="ECO:0007669"/>
    <property type="project" value="TreeGrafter"/>
</dbReference>
<keyword evidence="4 7" id="KW-0496">Mitochondrion</keyword>
<dbReference type="Proteomes" id="UP000298030">
    <property type="component" value="Unassembled WGS sequence"/>
</dbReference>
<dbReference type="NCBIfam" id="NF003588">
    <property type="entry name" value="PRK05254.1-1"/>
    <property type="match status" value="1"/>
</dbReference>
<dbReference type="EC" id="3.2.2.27" evidence="7 9"/>
<evidence type="ECO:0000259" key="10">
    <source>
        <dbReference type="SMART" id="SM00986"/>
    </source>
</evidence>
<accession>A0A4Y7TNK5</accession>
<evidence type="ECO:0000256" key="6">
    <source>
        <dbReference type="ARBA" id="ARBA00023242"/>
    </source>
</evidence>
<proteinExistence type="inferred from homology"/>
<keyword evidence="2 7" id="KW-0227">DNA damage</keyword>
<comment type="similarity">
    <text evidence="1 7 9">Belongs to the uracil-DNA glycosylase (UDG) superfamily. UNG family.</text>
</comment>
<comment type="catalytic activity">
    <reaction evidence="7 9">
        <text>Hydrolyzes single-stranded DNA or mismatched double-stranded DNA and polynucleotides, releasing free uracil.</text>
        <dbReference type="EC" id="3.2.2.27"/>
    </reaction>
</comment>
<dbReference type="NCBIfam" id="TIGR00628">
    <property type="entry name" value="ung"/>
    <property type="match status" value="1"/>
</dbReference>
<evidence type="ECO:0000313" key="11">
    <source>
        <dbReference type="EMBL" id="TEB35119.1"/>
    </source>
</evidence>
<dbReference type="InterPro" id="IPR018085">
    <property type="entry name" value="Ura-DNA_Glyclase_AS"/>
</dbReference>
<dbReference type="PANTHER" id="PTHR11264">
    <property type="entry name" value="URACIL-DNA GLYCOSYLASE"/>
    <property type="match status" value="1"/>
</dbReference>
<dbReference type="NCBIfam" id="NF003592">
    <property type="entry name" value="PRK05254.1-5"/>
    <property type="match status" value="1"/>
</dbReference>
<evidence type="ECO:0000256" key="2">
    <source>
        <dbReference type="ARBA" id="ARBA00022763"/>
    </source>
</evidence>
<dbReference type="CDD" id="cd10027">
    <property type="entry name" value="UDG-F1-like"/>
    <property type="match status" value="1"/>
</dbReference>
<dbReference type="PROSITE" id="PS00130">
    <property type="entry name" value="U_DNA_GLYCOSYLASE"/>
    <property type="match status" value="1"/>
</dbReference>
<dbReference type="PANTHER" id="PTHR11264:SF0">
    <property type="entry name" value="URACIL-DNA GLYCOSYLASE"/>
    <property type="match status" value="1"/>
</dbReference>
<dbReference type="NCBIfam" id="NF003589">
    <property type="entry name" value="PRK05254.1-2"/>
    <property type="match status" value="1"/>
</dbReference>
<dbReference type="SMART" id="SM00987">
    <property type="entry name" value="UreE_C"/>
    <property type="match status" value="1"/>
</dbReference>
<dbReference type="InterPro" id="IPR005122">
    <property type="entry name" value="Uracil-DNA_glycosylase-like"/>
</dbReference>
<gene>
    <name evidence="7" type="primary">UNG1</name>
    <name evidence="11" type="ORF">FA13DRAFT_1624960</name>
</gene>
<dbReference type="GO" id="GO:0005739">
    <property type="term" value="C:mitochondrion"/>
    <property type="evidence" value="ECO:0007669"/>
    <property type="project" value="UniProtKB-SubCell"/>
</dbReference>
<evidence type="ECO:0000313" key="12">
    <source>
        <dbReference type="Proteomes" id="UP000298030"/>
    </source>
</evidence>
<keyword evidence="12" id="KW-1185">Reference proteome</keyword>
<dbReference type="OrthoDB" id="10031947at2759"/>
<evidence type="ECO:0000256" key="7">
    <source>
        <dbReference type="HAMAP-Rule" id="MF_03166"/>
    </source>
</evidence>
<evidence type="ECO:0000256" key="3">
    <source>
        <dbReference type="ARBA" id="ARBA00022801"/>
    </source>
</evidence>
<comment type="function">
    <text evidence="7 9">Excises uracil residues from the DNA which can arise as a result of misincorporation of dUMP residues by DNA polymerase or due to deamination of cytosine.</text>
</comment>
<organism evidence="11 12">
    <name type="scientific">Coprinellus micaceus</name>
    <name type="common">Glistening ink-cap mushroom</name>
    <name type="synonym">Coprinus micaceus</name>
    <dbReference type="NCBI Taxonomy" id="71717"/>
    <lineage>
        <taxon>Eukaryota</taxon>
        <taxon>Fungi</taxon>
        <taxon>Dikarya</taxon>
        <taxon>Basidiomycota</taxon>
        <taxon>Agaricomycotina</taxon>
        <taxon>Agaricomycetes</taxon>
        <taxon>Agaricomycetidae</taxon>
        <taxon>Agaricales</taxon>
        <taxon>Agaricineae</taxon>
        <taxon>Psathyrellaceae</taxon>
        <taxon>Coprinellus</taxon>
    </lineage>
</organism>
<dbReference type="AlphaFoldDB" id="A0A4Y7TNK5"/>
<dbReference type="GO" id="GO:0004844">
    <property type="term" value="F:uracil DNA N-glycosylase activity"/>
    <property type="evidence" value="ECO:0007669"/>
    <property type="project" value="UniProtKB-UniRule"/>
</dbReference>
<comment type="subcellular location">
    <subcellularLocation>
        <location evidence="7">Mitochondrion</location>
    </subcellularLocation>
    <subcellularLocation>
        <location evidence="7">Nucleus</location>
    </subcellularLocation>
</comment>
<keyword evidence="3 7" id="KW-0378">Hydrolase</keyword>
<dbReference type="Gene3D" id="3.40.470.10">
    <property type="entry name" value="Uracil-DNA glycosylase-like domain"/>
    <property type="match status" value="1"/>
</dbReference>
<dbReference type="SMART" id="SM00986">
    <property type="entry name" value="UDG"/>
    <property type="match status" value="1"/>
</dbReference>
<dbReference type="GO" id="GO:0005634">
    <property type="term" value="C:nucleus"/>
    <property type="evidence" value="ECO:0007669"/>
    <property type="project" value="UniProtKB-SubCell"/>
</dbReference>
<dbReference type="STRING" id="71717.A0A4Y7TNK5"/>
<keyword evidence="5 7" id="KW-0234">DNA repair</keyword>
<comment type="caution">
    <text evidence="11">The sequence shown here is derived from an EMBL/GenBank/DDBJ whole genome shotgun (WGS) entry which is preliminary data.</text>
</comment>
<dbReference type="EMBL" id="QPFP01000008">
    <property type="protein sequence ID" value="TEB35119.1"/>
    <property type="molecule type" value="Genomic_DNA"/>
</dbReference>
<dbReference type="SUPFAM" id="SSF52141">
    <property type="entry name" value="Uracil-DNA glycosylase-like"/>
    <property type="match status" value="1"/>
</dbReference>
<sequence>MEIPLKVVLDTLEQDTMHPSWYNALKGEFTKPYFAQLKKFLATELASNTVFPTLENIYSWSRYTPLNNVKVVIIGQDPYHGVNQAHGLSFSVLPPTKPPASLRNIYKQLADDFPGFIPSKTNGNLSPVASQGVLWLNTCLTVRAHKANSHSKKGWEIFTTQVLKTVLQRKLNIDGEADGKQREGLVIMAWGLPAQKTFQQLGIDKKKHLLLQSAHPSPLSANKGFLGNKHFKKANEWLVEKYGEDAAD</sequence>
<reference evidence="11 12" key="1">
    <citation type="journal article" date="2019" name="Nat. Ecol. Evol.">
        <title>Megaphylogeny resolves global patterns of mushroom evolution.</title>
        <authorList>
            <person name="Varga T."/>
            <person name="Krizsan K."/>
            <person name="Foldi C."/>
            <person name="Dima B."/>
            <person name="Sanchez-Garcia M."/>
            <person name="Sanchez-Ramirez S."/>
            <person name="Szollosi G.J."/>
            <person name="Szarkandi J.G."/>
            <person name="Papp V."/>
            <person name="Albert L."/>
            <person name="Andreopoulos W."/>
            <person name="Angelini C."/>
            <person name="Antonin V."/>
            <person name="Barry K.W."/>
            <person name="Bougher N.L."/>
            <person name="Buchanan P."/>
            <person name="Buyck B."/>
            <person name="Bense V."/>
            <person name="Catcheside P."/>
            <person name="Chovatia M."/>
            <person name="Cooper J."/>
            <person name="Damon W."/>
            <person name="Desjardin D."/>
            <person name="Finy P."/>
            <person name="Geml J."/>
            <person name="Haridas S."/>
            <person name="Hughes K."/>
            <person name="Justo A."/>
            <person name="Karasinski D."/>
            <person name="Kautmanova I."/>
            <person name="Kiss B."/>
            <person name="Kocsube S."/>
            <person name="Kotiranta H."/>
            <person name="LaButti K.M."/>
            <person name="Lechner B.E."/>
            <person name="Liimatainen K."/>
            <person name="Lipzen A."/>
            <person name="Lukacs Z."/>
            <person name="Mihaltcheva S."/>
            <person name="Morgado L.N."/>
            <person name="Niskanen T."/>
            <person name="Noordeloos M.E."/>
            <person name="Ohm R.A."/>
            <person name="Ortiz-Santana B."/>
            <person name="Ovrebo C."/>
            <person name="Racz N."/>
            <person name="Riley R."/>
            <person name="Savchenko A."/>
            <person name="Shiryaev A."/>
            <person name="Soop K."/>
            <person name="Spirin V."/>
            <person name="Szebenyi C."/>
            <person name="Tomsovsky M."/>
            <person name="Tulloss R.E."/>
            <person name="Uehling J."/>
            <person name="Grigoriev I.V."/>
            <person name="Vagvolgyi C."/>
            <person name="Papp T."/>
            <person name="Martin F.M."/>
            <person name="Miettinen O."/>
            <person name="Hibbett D.S."/>
            <person name="Nagy L.G."/>
        </authorList>
    </citation>
    <scope>NUCLEOTIDE SEQUENCE [LARGE SCALE GENOMIC DNA]</scope>
    <source>
        <strain evidence="11 12">FP101781</strain>
    </source>
</reference>
<feature type="active site" description="Proton acceptor" evidence="7 8">
    <location>
        <position position="77"/>
    </location>
</feature>
<dbReference type="Pfam" id="PF03167">
    <property type="entry name" value="UDG"/>
    <property type="match status" value="1"/>
</dbReference>
<evidence type="ECO:0000256" key="8">
    <source>
        <dbReference type="PROSITE-ProRule" id="PRU10072"/>
    </source>
</evidence>
<name>A0A4Y7TNK5_COPMI</name>
<feature type="domain" description="Uracil-DNA glycosylase-like" evidence="10">
    <location>
        <begin position="62"/>
        <end position="238"/>
    </location>
</feature>